<dbReference type="SUPFAM" id="SSF57903">
    <property type="entry name" value="FYVE/PHD zinc finger"/>
    <property type="match status" value="1"/>
</dbReference>
<name>A0ABM1XJU1_AEDAL</name>
<dbReference type="Pfam" id="PF00628">
    <property type="entry name" value="PHD"/>
    <property type="match status" value="1"/>
</dbReference>
<evidence type="ECO:0000256" key="1">
    <source>
        <dbReference type="ARBA" id="ARBA00022723"/>
    </source>
</evidence>
<dbReference type="CDD" id="cd15517">
    <property type="entry name" value="PHD_TCF19_like"/>
    <property type="match status" value="1"/>
</dbReference>
<feature type="compositionally biased region" description="Basic residues" evidence="6">
    <location>
        <begin position="260"/>
        <end position="271"/>
    </location>
</feature>
<feature type="region of interest" description="Disordered" evidence="6">
    <location>
        <begin position="199"/>
        <end position="218"/>
    </location>
</feature>
<evidence type="ECO:0000313" key="10">
    <source>
        <dbReference type="Proteomes" id="UP000069940"/>
    </source>
</evidence>
<evidence type="ECO:0000259" key="8">
    <source>
        <dbReference type="PROSITE" id="PS50158"/>
    </source>
</evidence>
<dbReference type="SMART" id="SM00343">
    <property type="entry name" value="ZnF_C2HC"/>
    <property type="match status" value="1"/>
</dbReference>
<protein>
    <recommendedName>
        <fullName evidence="11">CCHC-type domain-containing protein</fullName>
    </recommendedName>
</protein>
<keyword evidence="1" id="KW-0479">Metal-binding</keyword>
<reference evidence="9" key="2">
    <citation type="submission" date="2025-05" db="UniProtKB">
        <authorList>
            <consortium name="EnsemblMetazoa"/>
        </authorList>
    </citation>
    <scope>IDENTIFICATION</scope>
    <source>
        <strain evidence="9">Foshan</strain>
    </source>
</reference>
<dbReference type="Proteomes" id="UP000069940">
    <property type="component" value="Unassembled WGS sequence"/>
</dbReference>
<keyword evidence="10" id="KW-1185">Reference proteome</keyword>
<dbReference type="RefSeq" id="XP_062712960.1">
    <property type="nucleotide sequence ID" value="XM_062856976.1"/>
</dbReference>
<reference evidence="10" key="1">
    <citation type="journal article" date="2015" name="Proc. Natl. Acad. Sci. U.S.A.">
        <title>Genome sequence of the Asian Tiger mosquito, Aedes albopictus, reveals insights into its biology, genetics, and evolution.</title>
        <authorList>
            <person name="Chen X.G."/>
            <person name="Jiang X."/>
            <person name="Gu J."/>
            <person name="Xu M."/>
            <person name="Wu Y."/>
            <person name="Deng Y."/>
            <person name="Zhang C."/>
            <person name="Bonizzoni M."/>
            <person name="Dermauw W."/>
            <person name="Vontas J."/>
            <person name="Armbruster P."/>
            <person name="Huang X."/>
            <person name="Yang Y."/>
            <person name="Zhang H."/>
            <person name="He W."/>
            <person name="Peng H."/>
            <person name="Liu Y."/>
            <person name="Wu K."/>
            <person name="Chen J."/>
            <person name="Lirakis M."/>
            <person name="Topalis P."/>
            <person name="Van Leeuwen T."/>
            <person name="Hall A.B."/>
            <person name="Jiang X."/>
            <person name="Thorpe C."/>
            <person name="Mueller R.L."/>
            <person name="Sun C."/>
            <person name="Waterhouse R.M."/>
            <person name="Yan G."/>
            <person name="Tu Z.J."/>
            <person name="Fang X."/>
            <person name="James A.A."/>
        </authorList>
    </citation>
    <scope>NUCLEOTIDE SEQUENCE [LARGE SCALE GENOMIC DNA]</scope>
    <source>
        <strain evidence="10">Foshan</strain>
    </source>
</reference>
<feature type="compositionally biased region" description="Basic and acidic residues" evidence="6">
    <location>
        <begin position="201"/>
        <end position="214"/>
    </location>
</feature>
<dbReference type="GeneID" id="134290031"/>
<dbReference type="PANTHER" id="PTHR47331">
    <property type="entry name" value="PHD-TYPE DOMAIN-CONTAINING PROTEIN"/>
    <property type="match status" value="1"/>
</dbReference>
<accession>A0ABM1XJU1</accession>
<keyword evidence="3" id="KW-0862">Zinc</keyword>
<keyword evidence="5" id="KW-0175">Coiled coil</keyword>
<feature type="region of interest" description="Disordered" evidence="6">
    <location>
        <begin position="241"/>
        <end position="282"/>
    </location>
</feature>
<dbReference type="EnsemblMetazoa" id="AALFPA23_000294.R121">
    <property type="protein sequence ID" value="AALFPA23_000294.P121"/>
    <property type="gene ID" value="AALFPA23_000294"/>
</dbReference>
<dbReference type="PROSITE" id="PS50016">
    <property type="entry name" value="ZF_PHD_2"/>
    <property type="match status" value="1"/>
</dbReference>
<dbReference type="PROSITE" id="PS50158">
    <property type="entry name" value="ZF_CCHC"/>
    <property type="match status" value="1"/>
</dbReference>
<dbReference type="InterPro" id="IPR005312">
    <property type="entry name" value="DUF1759"/>
</dbReference>
<evidence type="ECO:0000259" key="7">
    <source>
        <dbReference type="PROSITE" id="PS50016"/>
    </source>
</evidence>
<evidence type="ECO:0000256" key="3">
    <source>
        <dbReference type="ARBA" id="ARBA00022833"/>
    </source>
</evidence>
<evidence type="ECO:0000256" key="2">
    <source>
        <dbReference type="ARBA" id="ARBA00022771"/>
    </source>
</evidence>
<keyword evidence="2 4" id="KW-0863">Zinc-finger</keyword>
<dbReference type="InterPro" id="IPR001878">
    <property type="entry name" value="Znf_CCHC"/>
</dbReference>
<organism evidence="9 10">
    <name type="scientific">Aedes albopictus</name>
    <name type="common">Asian tiger mosquito</name>
    <name type="synonym">Stegomyia albopicta</name>
    <dbReference type="NCBI Taxonomy" id="7160"/>
    <lineage>
        <taxon>Eukaryota</taxon>
        <taxon>Metazoa</taxon>
        <taxon>Ecdysozoa</taxon>
        <taxon>Arthropoda</taxon>
        <taxon>Hexapoda</taxon>
        <taxon>Insecta</taxon>
        <taxon>Pterygota</taxon>
        <taxon>Neoptera</taxon>
        <taxon>Endopterygota</taxon>
        <taxon>Diptera</taxon>
        <taxon>Nematocera</taxon>
        <taxon>Culicoidea</taxon>
        <taxon>Culicidae</taxon>
        <taxon>Culicinae</taxon>
        <taxon>Aedini</taxon>
        <taxon>Aedes</taxon>
        <taxon>Stegomyia</taxon>
    </lineage>
</organism>
<evidence type="ECO:0000313" key="9">
    <source>
        <dbReference type="EnsemblMetazoa" id="AALFPA23_000294.P121"/>
    </source>
</evidence>
<dbReference type="Pfam" id="PF03564">
    <property type="entry name" value="DUF1759"/>
    <property type="match status" value="1"/>
</dbReference>
<evidence type="ECO:0008006" key="11">
    <source>
        <dbReference type="Google" id="ProtNLM"/>
    </source>
</evidence>
<dbReference type="InterPro" id="IPR011011">
    <property type="entry name" value="Znf_FYVE_PHD"/>
</dbReference>
<dbReference type="PANTHER" id="PTHR47331:SF1">
    <property type="entry name" value="GAG-LIKE PROTEIN"/>
    <property type="match status" value="1"/>
</dbReference>
<evidence type="ECO:0000256" key="4">
    <source>
        <dbReference type="PROSITE-ProRule" id="PRU00047"/>
    </source>
</evidence>
<evidence type="ECO:0000256" key="5">
    <source>
        <dbReference type="SAM" id="Coils"/>
    </source>
</evidence>
<feature type="coiled-coil region" evidence="5">
    <location>
        <begin position="134"/>
        <end position="161"/>
    </location>
</feature>
<feature type="domain" description="PHD-type" evidence="7">
    <location>
        <begin position="14"/>
        <end position="66"/>
    </location>
</feature>
<feature type="region of interest" description="Disordered" evidence="6">
    <location>
        <begin position="71"/>
        <end position="105"/>
    </location>
</feature>
<dbReference type="InterPro" id="IPR019787">
    <property type="entry name" value="Znf_PHD-finger"/>
</dbReference>
<proteinExistence type="predicted"/>
<dbReference type="Gene3D" id="3.30.40.10">
    <property type="entry name" value="Zinc/RING finger domain, C3HC4 (zinc finger)"/>
    <property type="match status" value="1"/>
</dbReference>
<feature type="domain" description="CCHC-type" evidence="8">
    <location>
        <begin position="515"/>
        <end position="530"/>
    </location>
</feature>
<sequence>MIRFFGMTSSPSKDEQCLVCSKTEPDSIETQWVQCRKCEHWAHFSCAGVDQEIDNTDWRCRKCVSASARQLKVPDAGRSKRGSKKSGQKSDGGSEQEVGSDVDPVEKQLEEEQLAKQKTFMKQMTARRKLLAQQKAWNEEQLRQEQEMRELELQVQREMEMQQLAHEQKMLDAQLAAEKDFLRKRDAIRKQFESSMSRVNALKDQEGTEGEKDLPQASNKTDYNLKWKPVKKITVTTDTDIESTDSESSEEYRVRNSFRSSRRGSPRRCMHGSKVGYGSGPKVGRISREQLAARKAVSQHLPTFRGEPEAWPLFISSFEHTTVACGFSNLENLKRLQDCLQGDALEAVRSRLVLPESVPDVICDLRNLFGRPEKLLKTLVTKVRNAPAPRADRLETFITFGITVKQLCDHLEAAGLKDHLNNPMLVQELVDKLPPSYKLEWVRYKRGKISSPLRLFTNFATEIVSDVSEVTEFCTLSVSDRECRREYPRKESSHVHDSDQRWNEETHSEASTRACWSCGQTDHVMRNCEEFRRMSIAERLEEVENLGLCGICLNKHGGSHCFSSIQCNVRDCRGNHHPLLHRVEESVQLQKANSNCAVIFRMIPITLHVGNRQIDTVAFLDEGSSATLVDDTVAKRLNAKGVREPLIVTWTGNINRYENESRCVEMMVSARGSMEKFSLYNARTVTELQLPKQDVRYAEVARRYAHLADVPVDDSPTGVPTVLVGLDNLHLFAPQESRIGRAREPIAVRSKLGWTIYGSEKRRAEAHTYVNVHSVRTGLEEISQNEETKVKLANPGCNTRWSETDRSTRSKVRVQQLQKMYSEERRQNKCIDGQKLTRKARRFQRSRVPNQFERNQQATVARMEINCGNPEPDADSETVLRAGECSASTAALRLWSTESEK</sequence>
<dbReference type="InterPro" id="IPR013083">
    <property type="entry name" value="Znf_RING/FYVE/PHD"/>
</dbReference>
<evidence type="ECO:0000256" key="6">
    <source>
        <dbReference type="SAM" id="MobiDB-lite"/>
    </source>
</evidence>
<dbReference type="InterPro" id="IPR001965">
    <property type="entry name" value="Znf_PHD"/>
</dbReference>
<dbReference type="SMART" id="SM00249">
    <property type="entry name" value="PHD"/>
    <property type="match status" value="1"/>
</dbReference>